<proteinExistence type="inferred from homology"/>
<evidence type="ECO:0000256" key="2">
    <source>
        <dbReference type="ARBA" id="ARBA00007861"/>
    </source>
</evidence>
<comment type="function">
    <text evidence="1">Involved in the biogenesis of the 60S ribosomal subunit.</text>
</comment>
<evidence type="ECO:0000256" key="3">
    <source>
        <dbReference type="ARBA" id="ARBA00011187"/>
    </source>
</evidence>
<dbReference type="OrthoDB" id="18388at2759"/>
<evidence type="ECO:0000313" key="6">
    <source>
        <dbReference type="EMBL" id="KIJ44106.1"/>
    </source>
</evidence>
<dbReference type="InterPro" id="IPR036322">
    <property type="entry name" value="WD40_repeat_dom_sf"/>
</dbReference>
<comment type="subunit">
    <text evidence="3">Component of the pre-66S ribosomal particle.</text>
</comment>
<dbReference type="HOGENOM" id="CLU_033769_1_0_1"/>
<dbReference type="Gene3D" id="2.130.10.10">
    <property type="entry name" value="YVTN repeat-like/Quinoprotein amine dehydrogenase"/>
    <property type="match status" value="2"/>
</dbReference>
<dbReference type="PANTHER" id="PTHR16038">
    <property type="entry name" value="NOP SEVEN ASSOCIATED PROTEIN 1"/>
    <property type="match status" value="1"/>
</dbReference>
<dbReference type="PANTHER" id="PTHR16038:SF4">
    <property type="entry name" value="WD REPEAT-CONTAINING PROTEIN 74"/>
    <property type="match status" value="1"/>
</dbReference>
<sequence>MSEGEWKTDIAILDDGGKAGKARAIQRLAVSKHDQVVVAHADGSASIFECPTEDDSSKLVQEWKESRFSSENKYVGLAFTPNNDVISCTDGGHLRLIYREEGGETKAPLTTAIPKRLCEWVLSDDGASFAYGGDEVEVSVWDTSRAFDSSRNVLPPQTGGKRKNMDLIEGEVWRARNVANDFLNLRQPVHNTSLTFLSTSGTKGPGHHILAGSRLGSVRRYDTRAARRPVADWKDIAKVGGVKTVQRGNREHEAFVSDHGSNLSALDLRTGRIMYTYSGLAGSIASIAPTSSAFQTPLLASSSLDRFFRLHTAPSSQKGAVLIKEWIKSTAQCVVWDGDMSSSKDAPKEDEDTDSDEDVWNGIPNVEDDNSGSDSESEGETETRKKKRKKGL</sequence>
<protein>
    <recommendedName>
        <fullName evidence="4">Ribosome biogenesis protein NSA1</fullName>
    </recommendedName>
</protein>
<evidence type="ECO:0000256" key="1">
    <source>
        <dbReference type="ARBA" id="ARBA00002889"/>
    </source>
</evidence>
<gene>
    <name evidence="6" type="ORF">M422DRAFT_228749</name>
</gene>
<dbReference type="EMBL" id="KN837119">
    <property type="protein sequence ID" value="KIJ44106.1"/>
    <property type="molecule type" value="Genomic_DNA"/>
</dbReference>
<accession>A0A0C9VZU1</accession>
<feature type="compositionally biased region" description="Acidic residues" evidence="5">
    <location>
        <begin position="366"/>
        <end position="380"/>
    </location>
</feature>
<dbReference type="Proteomes" id="UP000054279">
    <property type="component" value="Unassembled WGS sequence"/>
</dbReference>
<evidence type="ECO:0000313" key="7">
    <source>
        <dbReference type="Proteomes" id="UP000054279"/>
    </source>
</evidence>
<evidence type="ECO:0000256" key="5">
    <source>
        <dbReference type="SAM" id="MobiDB-lite"/>
    </source>
</evidence>
<organism evidence="6 7">
    <name type="scientific">Sphaerobolus stellatus (strain SS14)</name>
    <dbReference type="NCBI Taxonomy" id="990650"/>
    <lineage>
        <taxon>Eukaryota</taxon>
        <taxon>Fungi</taxon>
        <taxon>Dikarya</taxon>
        <taxon>Basidiomycota</taxon>
        <taxon>Agaricomycotina</taxon>
        <taxon>Agaricomycetes</taxon>
        <taxon>Phallomycetidae</taxon>
        <taxon>Geastrales</taxon>
        <taxon>Sphaerobolaceae</taxon>
        <taxon>Sphaerobolus</taxon>
    </lineage>
</organism>
<comment type="similarity">
    <text evidence="2">Belongs to the NSA1 family.</text>
</comment>
<name>A0A0C9VZU1_SPHS4</name>
<reference evidence="6 7" key="1">
    <citation type="submission" date="2014-06" db="EMBL/GenBank/DDBJ databases">
        <title>Evolutionary Origins and Diversification of the Mycorrhizal Mutualists.</title>
        <authorList>
            <consortium name="DOE Joint Genome Institute"/>
            <consortium name="Mycorrhizal Genomics Consortium"/>
            <person name="Kohler A."/>
            <person name="Kuo A."/>
            <person name="Nagy L.G."/>
            <person name="Floudas D."/>
            <person name="Copeland A."/>
            <person name="Barry K.W."/>
            <person name="Cichocki N."/>
            <person name="Veneault-Fourrey C."/>
            <person name="LaButti K."/>
            <person name="Lindquist E.A."/>
            <person name="Lipzen A."/>
            <person name="Lundell T."/>
            <person name="Morin E."/>
            <person name="Murat C."/>
            <person name="Riley R."/>
            <person name="Ohm R."/>
            <person name="Sun H."/>
            <person name="Tunlid A."/>
            <person name="Henrissat B."/>
            <person name="Grigoriev I.V."/>
            <person name="Hibbett D.S."/>
            <person name="Martin F."/>
        </authorList>
    </citation>
    <scope>NUCLEOTIDE SEQUENCE [LARGE SCALE GENOMIC DNA]</scope>
    <source>
        <strain evidence="6 7">SS14</strain>
    </source>
</reference>
<dbReference type="InterPro" id="IPR015943">
    <property type="entry name" value="WD40/YVTN_repeat-like_dom_sf"/>
</dbReference>
<dbReference type="GO" id="GO:0042273">
    <property type="term" value="P:ribosomal large subunit biogenesis"/>
    <property type="evidence" value="ECO:0007669"/>
    <property type="project" value="InterPro"/>
</dbReference>
<dbReference type="InterPro" id="IPR037379">
    <property type="entry name" value="WDR74/Nsa1"/>
</dbReference>
<feature type="region of interest" description="Disordered" evidence="5">
    <location>
        <begin position="338"/>
        <end position="392"/>
    </location>
</feature>
<feature type="compositionally biased region" description="Acidic residues" evidence="5">
    <location>
        <begin position="348"/>
        <end position="359"/>
    </location>
</feature>
<dbReference type="AlphaFoldDB" id="A0A0C9VZU1"/>
<evidence type="ECO:0000256" key="4">
    <source>
        <dbReference type="ARBA" id="ARBA00014234"/>
    </source>
</evidence>
<dbReference type="SUPFAM" id="SSF50978">
    <property type="entry name" value="WD40 repeat-like"/>
    <property type="match status" value="1"/>
</dbReference>
<dbReference type="GO" id="GO:0030687">
    <property type="term" value="C:preribosome, large subunit precursor"/>
    <property type="evidence" value="ECO:0007669"/>
    <property type="project" value="TreeGrafter"/>
</dbReference>
<keyword evidence="7" id="KW-1185">Reference proteome</keyword>
<dbReference type="GO" id="GO:0005730">
    <property type="term" value="C:nucleolus"/>
    <property type="evidence" value="ECO:0007669"/>
    <property type="project" value="InterPro"/>
</dbReference>